<evidence type="ECO:0000313" key="4">
    <source>
        <dbReference type="EMBL" id="CAE7460306.1"/>
    </source>
</evidence>
<name>A0A812S3E8_9DINO</name>
<dbReference type="InterPro" id="IPR036770">
    <property type="entry name" value="Ankyrin_rpt-contain_sf"/>
</dbReference>
<dbReference type="Pfam" id="PF12796">
    <property type="entry name" value="Ank_2"/>
    <property type="match status" value="1"/>
</dbReference>
<protein>
    <submittedName>
        <fullName evidence="4">ANKRD17 protein</fullName>
    </submittedName>
</protein>
<comment type="caution">
    <text evidence="4">The sequence shown here is derived from an EMBL/GenBank/DDBJ whole genome shotgun (WGS) entry which is preliminary data.</text>
</comment>
<dbReference type="AlphaFoldDB" id="A0A812S3E8"/>
<dbReference type="Gene3D" id="1.25.40.20">
    <property type="entry name" value="Ankyrin repeat-containing domain"/>
    <property type="match status" value="2"/>
</dbReference>
<dbReference type="SMART" id="SM00248">
    <property type="entry name" value="ANK"/>
    <property type="match status" value="4"/>
</dbReference>
<organism evidence="4 5">
    <name type="scientific">Symbiodinium natans</name>
    <dbReference type="NCBI Taxonomy" id="878477"/>
    <lineage>
        <taxon>Eukaryota</taxon>
        <taxon>Sar</taxon>
        <taxon>Alveolata</taxon>
        <taxon>Dinophyceae</taxon>
        <taxon>Suessiales</taxon>
        <taxon>Symbiodiniaceae</taxon>
        <taxon>Symbiodinium</taxon>
    </lineage>
</organism>
<evidence type="ECO:0000256" key="2">
    <source>
        <dbReference type="ARBA" id="ARBA00023043"/>
    </source>
</evidence>
<dbReference type="InterPro" id="IPR002110">
    <property type="entry name" value="Ankyrin_rpt"/>
</dbReference>
<feature type="repeat" description="ANK" evidence="3">
    <location>
        <begin position="150"/>
        <end position="182"/>
    </location>
</feature>
<reference evidence="4" key="1">
    <citation type="submission" date="2021-02" db="EMBL/GenBank/DDBJ databases">
        <authorList>
            <person name="Dougan E. K."/>
            <person name="Rhodes N."/>
            <person name="Thang M."/>
            <person name="Chan C."/>
        </authorList>
    </citation>
    <scope>NUCLEOTIDE SEQUENCE</scope>
</reference>
<dbReference type="SUPFAM" id="SSF48403">
    <property type="entry name" value="Ankyrin repeat"/>
    <property type="match status" value="1"/>
</dbReference>
<evidence type="ECO:0000256" key="1">
    <source>
        <dbReference type="ARBA" id="ARBA00022737"/>
    </source>
</evidence>
<dbReference type="PROSITE" id="PS50297">
    <property type="entry name" value="ANK_REP_REGION"/>
    <property type="match status" value="2"/>
</dbReference>
<keyword evidence="1" id="KW-0677">Repeat</keyword>
<dbReference type="Proteomes" id="UP000604046">
    <property type="component" value="Unassembled WGS sequence"/>
</dbReference>
<evidence type="ECO:0000313" key="5">
    <source>
        <dbReference type="Proteomes" id="UP000604046"/>
    </source>
</evidence>
<gene>
    <name evidence="4" type="primary">ANKRD17</name>
    <name evidence="4" type="ORF">SNAT2548_LOCUS25543</name>
</gene>
<accession>A0A812S3E8</accession>
<dbReference type="EMBL" id="CAJNDS010002399">
    <property type="protein sequence ID" value="CAE7460306.1"/>
    <property type="molecule type" value="Genomic_DNA"/>
</dbReference>
<dbReference type="InterPro" id="IPR050889">
    <property type="entry name" value="Dendritic_Spine_Reg/Scaffold"/>
</dbReference>
<dbReference type="PROSITE" id="PS50088">
    <property type="entry name" value="ANK_REPEAT"/>
    <property type="match status" value="2"/>
</dbReference>
<dbReference type="PANTHER" id="PTHR24166:SF48">
    <property type="entry name" value="PROTEIN VAPYRIN"/>
    <property type="match status" value="1"/>
</dbReference>
<keyword evidence="2 3" id="KW-0040">ANK repeat</keyword>
<keyword evidence="5" id="KW-1185">Reference proteome</keyword>
<evidence type="ECO:0000256" key="3">
    <source>
        <dbReference type="PROSITE-ProRule" id="PRU00023"/>
    </source>
</evidence>
<dbReference type="OrthoDB" id="10264606at2759"/>
<feature type="repeat" description="ANK" evidence="3">
    <location>
        <begin position="117"/>
        <end position="149"/>
    </location>
</feature>
<dbReference type="PANTHER" id="PTHR24166">
    <property type="entry name" value="ROLLING PEBBLES, ISOFORM B"/>
    <property type="match status" value="1"/>
</dbReference>
<dbReference type="PRINTS" id="PR01415">
    <property type="entry name" value="ANKYRIN"/>
</dbReference>
<dbReference type="Pfam" id="PF00023">
    <property type="entry name" value="Ank"/>
    <property type="match status" value="1"/>
</dbReference>
<proteinExistence type="predicted"/>
<sequence length="265" mass="28550">MLRVWSISGQELVSAPADDFFDVVDIKRFLRTRHGHPVCLQRLMVLDDFAEPMPGLPLIGPLDFQLVVSPTLMPHRPEQKTQAAYELVGYAVKGGHVDVARALLNAGADKEWQDAMDDKTPLAQASYKGHTTLARLLLEARANIGSVDQGGRTALMHAAGRGHVELVKLLLEAGAETDAQDRHGRTALMFASSRLHHEAAHALLDGEAGTVTNSEAEPTSPQGAGAPHLEIVRLLLQAKADVTLRDGEGRTALMQSSSRACKAIP</sequence>